<dbReference type="RefSeq" id="WP_015780564.1">
    <property type="nucleotide sequence ID" value="NC_013169.1"/>
</dbReference>
<dbReference type="STRING" id="478801.Ksed_26930"/>
<feature type="compositionally biased region" description="Low complexity" evidence="1">
    <location>
        <begin position="333"/>
        <end position="354"/>
    </location>
</feature>
<name>C7NH70_KYTSD</name>
<dbReference type="eggNOG" id="COG0515">
    <property type="taxonomic scope" value="Bacteria"/>
</dbReference>
<dbReference type="Proteomes" id="UP000006666">
    <property type="component" value="Chromosome"/>
</dbReference>
<feature type="region of interest" description="Disordered" evidence="1">
    <location>
        <begin position="330"/>
        <end position="403"/>
    </location>
</feature>
<keyword evidence="3" id="KW-1185">Reference proteome</keyword>
<dbReference type="HOGENOM" id="CLU_369115_0_0_11"/>
<dbReference type="AlphaFoldDB" id="C7NH70"/>
<dbReference type="KEGG" id="kse:Ksed_26930"/>
<feature type="compositionally biased region" description="Acidic residues" evidence="1">
    <location>
        <begin position="462"/>
        <end position="471"/>
    </location>
</feature>
<organism evidence="2 3">
    <name type="scientific">Kytococcus sedentarius (strain ATCC 14392 / DSM 20547 / JCM 11482 / CCUG 33030 / NBRC 15357 / NCTC 11040 / CCM 314 / 541)</name>
    <name type="common">Micrococcus sedentarius</name>
    <dbReference type="NCBI Taxonomy" id="478801"/>
    <lineage>
        <taxon>Bacteria</taxon>
        <taxon>Bacillati</taxon>
        <taxon>Actinomycetota</taxon>
        <taxon>Actinomycetes</taxon>
        <taxon>Micrococcales</taxon>
        <taxon>Kytococcaceae</taxon>
        <taxon>Kytococcus</taxon>
    </lineage>
</organism>
<feature type="compositionally biased region" description="Acidic residues" evidence="1">
    <location>
        <begin position="479"/>
        <end position="496"/>
    </location>
</feature>
<feature type="compositionally biased region" description="Basic and acidic residues" evidence="1">
    <location>
        <begin position="625"/>
        <end position="635"/>
    </location>
</feature>
<accession>C7NH70</accession>
<gene>
    <name evidence="2" type="ordered locus">Ksed_26930</name>
</gene>
<dbReference type="EMBL" id="CP001686">
    <property type="protein sequence ID" value="ACV07643.1"/>
    <property type="molecule type" value="Genomic_DNA"/>
</dbReference>
<dbReference type="Gene3D" id="1.10.510.10">
    <property type="entry name" value="Transferase(Phosphotransferase) domain 1"/>
    <property type="match status" value="1"/>
</dbReference>
<feature type="compositionally biased region" description="Low complexity" evidence="1">
    <location>
        <begin position="573"/>
        <end position="585"/>
    </location>
</feature>
<evidence type="ECO:0008006" key="4">
    <source>
        <dbReference type="Google" id="ProtNLM"/>
    </source>
</evidence>
<evidence type="ECO:0000256" key="1">
    <source>
        <dbReference type="SAM" id="MobiDB-lite"/>
    </source>
</evidence>
<protein>
    <recommendedName>
        <fullName evidence="4">Protein kinase family protein</fullName>
    </recommendedName>
</protein>
<feature type="region of interest" description="Disordered" evidence="1">
    <location>
        <begin position="429"/>
        <end position="642"/>
    </location>
</feature>
<proteinExistence type="predicted"/>
<sequence length="754" mass="75736">MLPLQTGTIINGRYRLLGRVAEVADAERWIGEDTTLRREVDLWITASDHPHAAAAQDAARRAALVEDARLPRVLDIGVEDGLQWLITQHDPRARTLLELVEAAPLPPAEARRLVGEAAQALEGARRHGVHHEALDAELLLRDADGGVLVKGLGIAAALTGADTGGADAAAERDTKDLVALLRTGLTGRWPVAGRPSDVAEAVPYELDELCAQLDHEGSLELDGEPVRTPADLVSVLAPWNSSTVSGRGVVRPAPVPSEGVSDDATQAVPTTRGDAAPDAPTTAIPLATGAAAAAGAGAAAAAGAARGGDAAHRGADQNPTADTTAIPTEREGAASVDGPASAAAVAGSAPGAAGLTDPAAAEPAADGSGGDGIDGERTDGGEDVREDGDTPGREDPAGAPGRKQLLLAGAGSLAVAGALALAAVALPGLFSDDDAPDDTAAPSVSAPAADGSGNPTSADDPTSAEEGDDEASGGSGEENPGEGADESADAGADGDESAGTPGEATDPAPDGDGTTGSDAAEGEGPGDESAAPTSGSEDGKDDGSEEDAAPVPGGDGSTAPDDSAPGSPEAGSPEDASNESSSDSSTSKDDAGESDTAETDTPGDGPDSSAPNGGWPIADIVGYDPGHDGDEHTDWTPRINNPNTDLPWSTHKYKHRPFGGYTDALGLRIDLGEVREVSAVDIGAPRGDWEYEIRVGPSEDILRAVTIGSHRGGGDVTLEADQPAQGRFVFVWFTDTAPTGDGWWHAQLEDITVR</sequence>
<dbReference type="Gene3D" id="3.30.200.20">
    <property type="entry name" value="Phosphorylase Kinase, domain 1"/>
    <property type="match status" value="1"/>
</dbReference>
<reference evidence="2 3" key="1">
    <citation type="journal article" date="2009" name="Stand. Genomic Sci.">
        <title>Complete genome sequence of Kytococcus sedentarius type strain (541).</title>
        <authorList>
            <person name="Sims D."/>
            <person name="Brettin T."/>
            <person name="Detter J.C."/>
            <person name="Han C."/>
            <person name="Lapidus A."/>
            <person name="Copeland A."/>
            <person name="Glavina Del Rio T."/>
            <person name="Nolan M."/>
            <person name="Chen F."/>
            <person name="Lucas S."/>
            <person name="Tice H."/>
            <person name="Cheng J.F."/>
            <person name="Bruce D."/>
            <person name="Goodwin L."/>
            <person name="Pitluck S."/>
            <person name="Ovchinnikova G."/>
            <person name="Pati A."/>
            <person name="Ivanova N."/>
            <person name="Mavrommatis K."/>
            <person name="Chen A."/>
            <person name="Palaniappan K."/>
            <person name="D'haeseleer P."/>
            <person name="Chain P."/>
            <person name="Bristow J."/>
            <person name="Eisen J.A."/>
            <person name="Markowitz V."/>
            <person name="Hugenholtz P."/>
            <person name="Schneider S."/>
            <person name="Goker M."/>
            <person name="Pukall R."/>
            <person name="Kyrpides N.C."/>
            <person name="Klenk H.P."/>
        </authorList>
    </citation>
    <scope>NUCLEOTIDE SEQUENCE [LARGE SCALE GENOMIC DNA]</scope>
    <source>
        <strain evidence="3">ATCC 14392 / DSM 20547 / JCM 11482 / CCUG 33030 / NBRC 15357 / NCTC 11040 / CCM 314 / 541</strain>
    </source>
</reference>
<feature type="compositionally biased region" description="Basic and acidic residues" evidence="1">
    <location>
        <begin position="374"/>
        <end position="396"/>
    </location>
</feature>
<feature type="compositionally biased region" description="Low complexity" evidence="1">
    <location>
        <begin position="438"/>
        <end position="450"/>
    </location>
</feature>
<evidence type="ECO:0000313" key="2">
    <source>
        <dbReference type="EMBL" id="ACV07643.1"/>
    </source>
</evidence>
<evidence type="ECO:0000313" key="3">
    <source>
        <dbReference type="Proteomes" id="UP000006666"/>
    </source>
</evidence>
<feature type="region of interest" description="Disordered" evidence="1">
    <location>
        <begin position="243"/>
        <end position="282"/>
    </location>
</feature>
<feature type="compositionally biased region" description="Low complexity" evidence="1">
    <location>
        <begin position="269"/>
        <end position="282"/>
    </location>
</feature>